<dbReference type="Proteomes" id="UP001165565">
    <property type="component" value="Unassembled WGS sequence"/>
</dbReference>
<evidence type="ECO:0000256" key="1">
    <source>
        <dbReference type="SAM" id="Phobius"/>
    </source>
</evidence>
<dbReference type="Gene3D" id="2.60.120.1440">
    <property type="match status" value="1"/>
</dbReference>
<dbReference type="PIRSF" id="PIRSF018266">
    <property type="entry name" value="FecR"/>
    <property type="match status" value="1"/>
</dbReference>
<dbReference type="EMBL" id="JANFAV010000001">
    <property type="protein sequence ID" value="MCW6533644.1"/>
    <property type="molecule type" value="Genomic_DNA"/>
</dbReference>
<dbReference type="GO" id="GO:0016989">
    <property type="term" value="F:sigma factor antagonist activity"/>
    <property type="evidence" value="ECO:0007669"/>
    <property type="project" value="TreeGrafter"/>
</dbReference>
<evidence type="ECO:0000313" key="3">
    <source>
        <dbReference type="EMBL" id="MCW6533644.1"/>
    </source>
</evidence>
<dbReference type="PANTHER" id="PTHR30273">
    <property type="entry name" value="PERIPLASMIC SIGNAL SENSOR AND SIGMA FACTOR ACTIVATOR FECR-RELATED"/>
    <property type="match status" value="1"/>
</dbReference>
<keyword evidence="1" id="KW-1133">Transmembrane helix</keyword>
<gene>
    <name evidence="3" type="ORF">NEE01_02460</name>
</gene>
<feature type="transmembrane region" description="Helical" evidence="1">
    <location>
        <begin position="97"/>
        <end position="117"/>
    </location>
</feature>
<keyword evidence="1" id="KW-0812">Transmembrane</keyword>
<protein>
    <submittedName>
        <fullName evidence="3">FecR domain-containing protein</fullName>
    </submittedName>
</protein>
<evidence type="ECO:0000313" key="4">
    <source>
        <dbReference type="Proteomes" id="UP001165565"/>
    </source>
</evidence>
<dbReference type="Gene3D" id="3.55.50.30">
    <property type="match status" value="1"/>
</dbReference>
<dbReference type="InterPro" id="IPR012373">
    <property type="entry name" value="Ferrdict_sens_TM"/>
</dbReference>
<sequence length="332" mass="35540">MNDRGDIPDHRDLEEKAQDLAERALASDATAGDAAAMYAFGRLSAAHARAVAEAIELHSRLRSACDALKSDPDIVARTAWAKTWHEPPARRAIGRRAFLTGAVAASAAGLVMAYSPLGLWPSLEEMRADYRTGAGERRTVAIAQGLQVELNTRTAFARRPDDMAYRLRLIAGEVAVDAHGLPRPVLVETSHGRASTRDGQFSARLLDKGLCITCVAGAVTVQAAQQAALRLVRGQQTVLDGDATPAIVSVDPEMTSAWRRGALIFNGQPLAEVVGELNRYWSGRIVLTNSALGSRKVNGIFQLDRLANAPVQIGNLTRARVTNLPGGIVLLS</sequence>
<evidence type="ECO:0000259" key="2">
    <source>
        <dbReference type="Pfam" id="PF04773"/>
    </source>
</evidence>
<keyword evidence="4" id="KW-1185">Reference proteome</keyword>
<reference evidence="3" key="1">
    <citation type="submission" date="2022-06" db="EMBL/GenBank/DDBJ databases">
        <title>Sphingomonas sp. nov. isolated from rhizosphere soil of tomato.</title>
        <authorList>
            <person name="Dong H."/>
            <person name="Gao R."/>
        </authorList>
    </citation>
    <scope>NUCLEOTIDE SEQUENCE</scope>
    <source>
        <strain evidence="3">MMSM24</strain>
    </source>
</reference>
<feature type="domain" description="FecR protein" evidence="2">
    <location>
        <begin position="129"/>
        <end position="219"/>
    </location>
</feature>
<dbReference type="AlphaFoldDB" id="A0AA42CNT2"/>
<accession>A0AA42CNT2</accession>
<dbReference type="Pfam" id="PF04773">
    <property type="entry name" value="FecR"/>
    <property type="match status" value="1"/>
</dbReference>
<organism evidence="3 4">
    <name type="scientific">Sphingomonas lycopersici</name>
    <dbReference type="NCBI Taxonomy" id="2951807"/>
    <lineage>
        <taxon>Bacteria</taxon>
        <taxon>Pseudomonadati</taxon>
        <taxon>Pseudomonadota</taxon>
        <taxon>Alphaproteobacteria</taxon>
        <taxon>Sphingomonadales</taxon>
        <taxon>Sphingomonadaceae</taxon>
        <taxon>Sphingomonas</taxon>
    </lineage>
</organism>
<dbReference type="InterPro" id="IPR006860">
    <property type="entry name" value="FecR"/>
</dbReference>
<name>A0AA42CNT2_9SPHN</name>
<dbReference type="PANTHER" id="PTHR30273:SF2">
    <property type="entry name" value="PROTEIN FECR"/>
    <property type="match status" value="1"/>
</dbReference>
<comment type="caution">
    <text evidence="3">The sequence shown here is derived from an EMBL/GenBank/DDBJ whole genome shotgun (WGS) entry which is preliminary data.</text>
</comment>
<proteinExistence type="predicted"/>
<keyword evidence="1" id="KW-0472">Membrane</keyword>